<organism evidence="1 2">
    <name type="scientific">Populus alba x Populus x berolinensis</name>
    <dbReference type="NCBI Taxonomy" id="444605"/>
    <lineage>
        <taxon>Eukaryota</taxon>
        <taxon>Viridiplantae</taxon>
        <taxon>Streptophyta</taxon>
        <taxon>Embryophyta</taxon>
        <taxon>Tracheophyta</taxon>
        <taxon>Spermatophyta</taxon>
        <taxon>Magnoliopsida</taxon>
        <taxon>eudicotyledons</taxon>
        <taxon>Gunneridae</taxon>
        <taxon>Pentapetalae</taxon>
        <taxon>rosids</taxon>
        <taxon>fabids</taxon>
        <taxon>Malpighiales</taxon>
        <taxon>Salicaceae</taxon>
        <taxon>Saliceae</taxon>
        <taxon>Populus</taxon>
    </lineage>
</organism>
<comment type="caution">
    <text evidence="1">The sequence shown here is derived from an EMBL/GenBank/DDBJ whole genome shotgun (WGS) entry which is preliminary data.</text>
</comment>
<gene>
    <name evidence="1" type="ORF">NC653_037812</name>
</gene>
<dbReference type="AlphaFoldDB" id="A0AAD6PU40"/>
<dbReference type="Proteomes" id="UP001164929">
    <property type="component" value="Chromosome 17"/>
</dbReference>
<accession>A0AAD6PU40</accession>
<reference evidence="1" key="1">
    <citation type="journal article" date="2023" name="Mol. Ecol. Resour.">
        <title>Chromosome-level genome assembly of a triploid poplar Populus alba 'Berolinensis'.</title>
        <authorList>
            <person name="Chen S."/>
            <person name="Yu Y."/>
            <person name="Wang X."/>
            <person name="Wang S."/>
            <person name="Zhang T."/>
            <person name="Zhou Y."/>
            <person name="He R."/>
            <person name="Meng N."/>
            <person name="Wang Y."/>
            <person name="Liu W."/>
            <person name="Liu Z."/>
            <person name="Liu J."/>
            <person name="Guo Q."/>
            <person name="Huang H."/>
            <person name="Sederoff R.R."/>
            <person name="Wang G."/>
            <person name="Qu G."/>
            <person name="Chen S."/>
        </authorList>
    </citation>
    <scope>NUCLEOTIDE SEQUENCE</scope>
    <source>
        <strain evidence="1">SC-2020</strain>
    </source>
</reference>
<proteinExistence type="predicted"/>
<evidence type="ECO:0000313" key="2">
    <source>
        <dbReference type="Proteomes" id="UP001164929"/>
    </source>
</evidence>
<name>A0AAD6PU40_9ROSI</name>
<protein>
    <submittedName>
        <fullName evidence="1">Uncharacterized protein</fullName>
    </submittedName>
</protein>
<dbReference type="EMBL" id="JAQIZT010000017">
    <property type="protein sequence ID" value="KAJ6959577.1"/>
    <property type="molecule type" value="Genomic_DNA"/>
</dbReference>
<evidence type="ECO:0000313" key="1">
    <source>
        <dbReference type="EMBL" id="KAJ6959577.1"/>
    </source>
</evidence>
<keyword evidence="2" id="KW-1185">Reference proteome</keyword>
<sequence length="119" mass="12933">METDMQTRPFRQGIMRQGSRLSGGTCSEPSKCSSSSLSLSITSLFSMFLLASSACCRRFSSLRRSVSELVLSKWISGSSTTYSGSESETSKLELLELSFTVSLLLSVVEYEGVGPESFT</sequence>